<dbReference type="EMBL" id="JBHUNP010000001">
    <property type="protein sequence ID" value="MFD2647074.1"/>
    <property type="molecule type" value="Genomic_DNA"/>
</dbReference>
<sequence>MSASKPREFTGRHMLLVTCTFFGVIISVNLVMAISASRTWTGLVVQNSYVESQRFDDKHNRIRAQVEAGWRFATSYEDGKLVFRASDADGAVLPLEQVSAFIHRPVGGHDDQTLPLTPSESGYAAAVALPSGVWDVIVTTGETSLGPIEFERRVTVP</sequence>
<reference evidence="2" key="1">
    <citation type="journal article" date="2019" name="Int. J. Syst. Evol. Microbiol.">
        <title>The Global Catalogue of Microorganisms (GCM) 10K type strain sequencing project: providing services to taxonomists for standard genome sequencing and annotation.</title>
        <authorList>
            <consortium name="The Broad Institute Genomics Platform"/>
            <consortium name="The Broad Institute Genome Sequencing Center for Infectious Disease"/>
            <person name="Wu L."/>
            <person name="Ma J."/>
        </authorList>
    </citation>
    <scope>NUCLEOTIDE SEQUENCE [LARGE SCALE GENOMIC DNA]</scope>
    <source>
        <strain evidence="2">CCM 7427</strain>
    </source>
</reference>
<dbReference type="InterPro" id="IPR018037">
    <property type="entry name" value="FixH_proteobacterial"/>
</dbReference>
<evidence type="ECO:0000313" key="1">
    <source>
        <dbReference type="EMBL" id="MFD2647074.1"/>
    </source>
</evidence>
<gene>
    <name evidence="1" type="ORF">ACFSX5_04595</name>
</gene>
<dbReference type="PIRSF" id="PIRSF011386">
    <property type="entry name" value="FixH"/>
    <property type="match status" value="1"/>
</dbReference>
<comment type="caution">
    <text evidence="1">The sequence shown here is derived from an EMBL/GenBank/DDBJ whole genome shotgun (WGS) entry which is preliminary data.</text>
</comment>
<evidence type="ECO:0000313" key="2">
    <source>
        <dbReference type="Proteomes" id="UP001597521"/>
    </source>
</evidence>
<dbReference type="Proteomes" id="UP001597521">
    <property type="component" value="Unassembled WGS sequence"/>
</dbReference>
<keyword evidence="2" id="KW-1185">Reference proteome</keyword>
<dbReference type="RefSeq" id="WP_386832115.1">
    <property type="nucleotide sequence ID" value="NZ_JBHUNP010000001.1"/>
</dbReference>
<organism evidence="1 2">
    <name type="scientific">Devosia albogilva</name>
    <dbReference type="NCBI Taxonomy" id="429726"/>
    <lineage>
        <taxon>Bacteria</taxon>
        <taxon>Pseudomonadati</taxon>
        <taxon>Pseudomonadota</taxon>
        <taxon>Alphaproteobacteria</taxon>
        <taxon>Hyphomicrobiales</taxon>
        <taxon>Devosiaceae</taxon>
        <taxon>Devosia</taxon>
    </lineage>
</organism>
<name>A0ABW5QHJ0_9HYPH</name>
<dbReference type="Pfam" id="PF05751">
    <property type="entry name" value="FixH"/>
    <property type="match status" value="1"/>
</dbReference>
<proteinExistence type="predicted"/>
<protein>
    <submittedName>
        <fullName evidence="1">FixH family protein</fullName>
    </submittedName>
</protein>
<accession>A0ABW5QHJ0</accession>
<dbReference type="InterPro" id="IPR008620">
    <property type="entry name" value="FixH"/>
</dbReference>